<dbReference type="Proteomes" id="UP001597083">
    <property type="component" value="Unassembled WGS sequence"/>
</dbReference>
<keyword evidence="1" id="KW-0472">Membrane</keyword>
<dbReference type="EMBL" id="JBHTIR010000852">
    <property type="protein sequence ID" value="MFD0851864.1"/>
    <property type="molecule type" value="Genomic_DNA"/>
</dbReference>
<keyword evidence="1" id="KW-1133">Transmembrane helix</keyword>
<name>A0ABW3CBM6_9ACTN</name>
<sequence>MFPGVARSPQGDLVTADIARESANEVIEALQGLGIERDGAISFETIDLSLSAGAEAAEKRAPGYSDDAVVWEELEQRADNDSKLTWSFIAFLALATQLAGIAALTDSPVLVVGAMVL</sequence>
<comment type="caution">
    <text evidence="2">The sequence shown here is derived from an EMBL/GenBank/DDBJ whole genome shotgun (WGS) entry which is preliminary data.</text>
</comment>
<organism evidence="2 3">
    <name type="scientific">Actinomadura adrarensis</name>
    <dbReference type="NCBI Taxonomy" id="1819600"/>
    <lineage>
        <taxon>Bacteria</taxon>
        <taxon>Bacillati</taxon>
        <taxon>Actinomycetota</taxon>
        <taxon>Actinomycetes</taxon>
        <taxon>Streptosporangiales</taxon>
        <taxon>Thermomonosporaceae</taxon>
        <taxon>Actinomadura</taxon>
    </lineage>
</organism>
<protein>
    <submittedName>
        <fullName evidence="2">DUF389 domain-containing protein</fullName>
    </submittedName>
</protein>
<evidence type="ECO:0000313" key="2">
    <source>
        <dbReference type="EMBL" id="MFD0851864.1"/>
    </source>
</evidence>
<feature type="transmembrane region" description="Helical" evidence="1">
    <location>
        <begin position="84"/>
        <end position="105"/>
    </location>
</feature>
<proteinExistence type="predicted"/>
<gene>
    <name evidence="2" type="ORF">ACFQ07_06510</name>
</gene>
<reference evidence="3" key="1">
    <citation type="journal article" date="2019" name="Int. J. Syst. Evol. Microbiol.">
        <title>The Global Catalogue of Microorganisms (GCM) 10K type strain sequencing project: providing services to taxonomists for standard genome sequencing and annotation.</title>
        <authorList>
            <consortium name="The Broad Institute Genomics Platform"/>
            <consortium name="The Broad Institute Genome Sequencing Center for Infectious Disease"/>
            <person name="Wu L."/>
            <person name="Ma J."/>
        </authorList>
    </citation>
    <scope>NUCLEOTIDE SEQUENCE [LARGE SCALE GENOMIC DNA]</scope>
    <source>
        <strain evidence="3">JCM 31696</strain>
    </source>
</reference>
<keyword evidence="3" id="KW-1185">Reference proteome</keyword>
<accession>A0ABW3CBM6</accession>
<evidence type="ECO:0000313" key="3">
    <source>
        <dbReference type="Proteomes" id="UP001597083"/>
    </source>
</evidence>
<evidence type="ECO:0000256" key="1">
    <source>
        <dbReference type="SAM" id="Phobius"/>
    </source>
</evidence>
<feature type="non-terminal residue" evidence="2">
    <location>
        <position position="117"/>
    </location>
</feature>
<keyword evidence="1" id="KW-0812">Transmembrane</keyword>